<comment type="caution">
    <text evidence="2">The sequence shown here is derived from an EMBL/GenBank/DDBJ whole genome shotgun (WGS) entry which is preliminary data.</text>
</comment>
<dbReference type="EMBL" id="VSSQ01000364">
    <property type="protein sequence ID" value="MPL92618.1"/>
    <property type="molecule type" value="Genomic_DNA"/>
</dbReference>
<organism evidence="2">
    <name type="scientific">bioreactor metagenome</name>
    <dbReference type="NCBI Taxonomy" id="1076179"/>
    <lineage>
        <taxon>unclassified sequences</taxon>
        <taxon>metagenomes</taxon>
        <taxon>ecological metagenomes</taxon>
    </lineage>
</organism>
<evidence type="ECO:0000313" key="2">
    <source>
        <dbReference type="EMBL" id="MPL92618.1"/>
    </source>
</evidence>
<protein>
    <submittedName>
        <fullName evidence="2">Uncharacterized protein</fullName>
    </submittedName>
</protein>
<gene>
    <name evidence="2" type="ORF">SDC9_38730</name>
</gene>
<feature type="region of interest" description="Disordered" evidence="1">
    <location>
        <begin position="1264"/>
        <end position="1298"/>
    </location>
</feature>
<feature type="compositionally biased region" description="Basic residues" evidence="1">
    <location>
        <begin position="68"/>
        <end position="86"/>
    </location>
</feature>
<name>A0A644VMP9_9ZZZZ</name>
<feature type="region of interest" description="Disordered" evidence="1">
    <location>
        <begin position="60"/>
        <end position="106"/>
    </location>
</feature>
<feature type="compositionally biased region" description="Basic residues" evidence="1">
    <location>
        <begin position="94"/>
        <end position="106"/>
    </location>
</feature>
<proteinExistence type="predicted"/>
<reference evidence="2" key="1">
    <citation type="submission" date="2019-08" db="EMBL/GenBank/DDBJ databases">
        <authorList>
            <person name="Kucharzyk K."/>
            <person name="Murdoch R.W."/>
            <person name="Higgins S."/>
            <person name="Loffler F."/>
        </authorList>
    </citation>
    <scope>NUCLEOTIDE SEQUENCE</scope>
</reference>
<accession>A0A644VMP9</accession>
<evidence type="ECO:0000256" key="1">
    <source>
        <dbReference type="SAM" id="MobiDB-lite"/>
    </source>
</evidence>
<sequence length="1309" mass="143190">MRPGIAAGPRSGRARPSAAARGRAAGVALHAGAVAHQRVVAAFAAGLALIALQLRLGARVHGDDPRGKRGGRRGAGRHRGLRHQRVQRRDRIGRARKRHAARRTTAQHHQFLRQALAQIARGGDLPQHLERLRGGRLAHRLDVRGLALLVPATEIIEGGSLRLDMGQIGAVEIAHRQLAEDIVEDRGRVLDRVIALHHAGRFELGEGEGVDEFLERHAVLQPDRNRDGEVVHHRAEARAFLVHVDEDLAERAVIVFASAQIDLVTADDRLLGIALAARRQLLAVRADDLLHHHLLDDLLGKGDGLFLLAAGGEDLLGLLVILDQRRGERLAQLRAVAVECVRLDAERPAQLVGGQRILDRRRVRHVDRLRDRARDEALRRGHHPDVAVDGQIALAGLAAGIGAVENRIMRGLQERRALEGHRAANVVVRRVDLRLGETEVAQHVEGRVVQLLDRDAQRLRAEILAQRPLVEDEADVEGRGQCRLDLLDLGRAETMADERGAVDARAIAQGSVADRIADDLLDLRRGIAERFEGRGHRAVDDLEVAATGELLELHQGEIGLDARRVAIHHQADGARGRDHRDLRVAEAMRLAKRQRLVPGRFRQRDQRRVGTVRSIERHRLHFEPLVARRAPMRRGAVVADHPQHVGGVLRMAREGAQLGRHLGRGRIGDAGHHRGERRAQRPALVRVVAKPHGHQQPADVRVTETQRAEVIGALRDLLARELRHQHRDLERDRPQPGGMHIGGRIDLAALVEGQQVHRGKVARRVVKEHVFRARVRAADRTVLGAGVPLVHRVMELDAGVGAGPGGMADLIPQLARPHRLRHLAVGAAQQLPRRIFLHRLQEGVGDAHRVVRVLPRDRDIGFRIPIGVIGREFDAVEALARILQHAVDVGFRDQRLLGRADRCLQPRVQRRIDAALFRAVPGADRVEDLVQLALVHLRAGNERGDLLLLDHLPVDEGLDVGVIHVADHHLRRAPRGAARLDRAGRPVADLQKAHQPRGLAAARELLALGTQAREVGAGARAILEETCLADPQVHDPALAHQIVAHRLDEAGMRLRMFVGAGRFRQLAGDVVDVIVALRRAIDAIGPVQAGVEPLRAVRRGHLLGQHEAHLVVIGARVVLGAEIAALPAPVGPGAGQPVEHLLGRGFAHNALIFRQVLKRLGVGDRAPQELGHALLAHLLQRRGNARLAEVFLREHVGGNLAPALGHLDAVVVEHDLAVRVANFRRGGGEGDLAIGAGLGRGELAFDLHLHCPVFKSNPPCRLRKDRGARPEACSRGRPSRFRSTRGEVPSRACSATTSGGFPADVHKLA</sequence>
<feature type="compositionally biased region" description="Basic and acidic residues" evidence="1">
    <location>
        <begin position="1265"/>
        <end position="1274"/>
    </location>
</feature>